<dbReference type="NCBIfam" id="TIGR00756">
    <property type="entry name" value="PPR"/>
    <property type="match status" value="8"/>
</dbReference>
<dbReference type="AlphaFoldDB" id="A0A8T2S0C3"/>
<dbReference type="Proteomes" id="UP000825935">
    <property type="component" value="Chromosome 23"/>
</dbReference>
<comment type="similarity">
    <text evidence="1">Belongs to the PPR family. P subfamily.</text>
</comment>
<evidence type="ECO:0000256" key="2">
    <source>
        <dbReference type="ARBA" id="ARBA00022737"/>
    </source>
</evidence>
<dbReference type="PROSITE" id="PS51375">
    <property type="entry name" value="PPR"/>
    <property type="match status" value="9"/>
</dbReference>
<evidence type="ECO:0000256" key="3">
    <source>
        <dbReference type="PROSITE-ProRule" id="PRU00708"/>
    </source>
</evidence>
<name>A0A8T2S0C3_CERRI</name>
<dbReference type="InterPro" id="IPR011990">
    <property type="entry name" value="TPR-like_helical_dom_sf"/>
</dbReference>
<evidence type="ECO:0000313" key="4">
    <source>
        <dbReference type="EMBL" id="KAH7301188.1"/>
    </source>
</evidence>
<dbReference type="OrthoDB" id="185373at2759"/>
<feature type="repeat" description="PPR" evidence="3">
    <location>
        <begin position="625"/>
        <end position="659"/>
    </location>
</feature>
<dbReference type="EMBL" id="CM035428">
    <property type="protein sequence ID" value="KAH7301187.1"/>
    <property type="molecule type" value="Genomic_DNA"/>
</dbReference>
<feature type="repeat" description="PPR" evidence="3">
    <location>
        <begin position="590"/>
        <end position="624"/>
    </location>
</feature>
<dbReference type="Pfam" id="PF13041">
    <property type="entry name" value="PPR_2"/>
    <property type="match status" value="2"/>
</dbReference>
<dbReference type="Pfam" id="PF01535">
    <property type="entry name" value="PPR"/>
    <property type="match status" value="4"/>
</dbReference>
<dbReference type="Gene3D" id="1.25.40.10">
    <property type="entry name" value="Tetratricopeptide repeat domain"/>
    <property type="match status" value="7"/>
</dbReference>
<feature type="repeat" description="PPR" evidence="3">
    <location>
        <begin position="526"/>
        <end position="560"/>
    </location>
</feature>
<proteinExistence type="inferred from homology"/>
<dbReference type="GO" id="GO:0003729">
    <property type="term" value="F:mRNA binding"/>
    <property type="evidence" value="ECO:0007669"/>
    <property type="project" value="TreeGrafter"/>
</dbReference>
<dbReference type="SUPFAM" id="SSF81901">
    <property type="entry name" value="HCP-like"/>
    <property type="match status" value="1"/>
</dbReference>
<sequence length="945" mass="106383">MSYFWKISRGLLSFPRCKAHSAKARIACSTLPRLELNAKVNDCSLVQEVLHGHRHYYFRHFSAGTGTVALNDEMPQSKLNGVNACNEGRQWDADVDKYLSGFCSETTLALLNKAMKIMKPTPRSFLDWMALKQTDRLSISRFYNVLFRSFLGAGMLEDAIEVLQEMKKAEIRINFKSFYYLASVHVKAQRIREAEEILDLIKAFGHKQHPGVHRLLFHEYLRADDEEGVERLLKRCEKVEDFNIAFKAYAKFGKDEAVLKLLERMEAVGVDANANTIYQVIQCLCSAERLDDALKLVAKHKEKFFTVPNILVHSLIEKKRSAEALELVIQMKSHGCELTIETHNMLISEYLNMGETEKALTQLKEMKAAGYAPTSETLSLLKENLEKVGLQYLEADGQVGDEGNHEKIELEYGEVDSQIKRVEKDTDTEVATRILAICEQKSWGADVEDALSGLSSELTNKAVKKVLEKVHQNNLKGFFQWARNQNDYVHGRHAYKALIRRFLDAGEVDSAMDYIQEMREKEIKTLPNDYAQVVYHCGKSGNLEKAIEAVEVMKSSGIKPNEQVYGALVSGLLEAHDDKGVESVLQSFLDVGQFNSAISAFVKVGNLDSAMRVLDIMKEKNCSSNLQTYYLSVRGLCDAGKTETALQLCQNMHGEGLLPDLKIYNALMDHLCWHNKLEEALKLFSEMKENGCAPDVVTHNSLIAGYLRAKQTAKAYEHMELMKAEGCSPTHATRRLFVVNLDTKGGLDNAVQVFQKAVENGENLSIDVCKCLLKGLIKAGKLREALKIFEGLKVVDRDAYVIMLRGCCNLSKFDAIEQLLAEARENRIQLPTATYVVLLQTYSRAKMFKKVASLFKELKESSGSLNGPRTTTAILDALNRAHQLDAAVDFCGHLIDNNEKVNSRQLKYFFRLLIKAGRTSEATEMRKNMTDKGLVVPEKSETQAA</sequence>
<dbReference type="EMBL" id="CM035428">
    <property type="protein sequence ID" value="KAH7301186.1"/>
    <property type="molecule type" value="Genomic_DNA"/>
</dbReference>
<evidence type="ECO:0008006" key="6">
    <source>
        <dbReference type="Google" id="ProtNLM"/>
    </source>
</evidence>
<keyword evidence="2" id="KW-0677">Repeat</keyword>
<evidence type="ECO:0000313" key="5">
    <source>
        <dbReference type="Proteomes" id="UP000825935"/>
    </source>
</evidence>
<organism evidence="4 5">
    <name type="scientific">Ceratopteris richardii</name>
    <name type="common">Triangle waterfern</name>
    <dbReference type="NCBI Taxonomy" id="49495"/>
    <lineage>
        <taxon>Eukaryota</taxon>
        <taxon>Viridiplantae</taxon>
        <taxon>Streptophyta</taxon>
        <taxon>Embryophyta</taxon>
        <taxon>Tracheophyta</taxon>
        <taxon>Polypodiopsida</taxon>
        <taxon>Polypodiidae</taxon>
        <taxon>Polypodiales</taxon>
        <taxon>Pteridineae</taxon>
        <taxon>Pteridaceae</taxon>
        <taxon>Parkerioideae</taxon>
        <taxon>Ceratopteris</taxon>
    </lineage>
</organism>
<dbReference type="EMBL" id="CM035428">
    <property type="protein sequence ID" value="KAH7301188.1"/>
    <property type="molecule type" value="Genomic_DNA"/>
</dbReference>
<dbReference type="PANTHER" id="PTHR47938">
    <property type="entry name" value="RESPIRATORY COMPLEX I CHAPERONE (CIA84), PUTATIVE (AFU_ORTHOLOGUE AFUA_2G06020)-RELATED"/>
    <property type="match status" value="1"/>
</dbReference>
<accession>A0A8T2S0C3</accession>
<feature type="repeat" description="PPR" evidence="3">
    <location>
        <begin position="139"/>
        <end position="173"/>
    </location>
</feature>
<feature type="repeat" description="PPR" evidence="3">
    <location>
        <begin position="695"/>
        <end position="729"/>
    </location>
</feature>
<dbReference type="Pfam" id="PF13812">
    <property type="entry name" value="PPR_3"/>
    <property type="match status" value="2"/>
</dbReference>
<feature type="repeat" description="PPR" evidence="3">
    <location>
        <begin position="339"/>
        <end position="373"/>
    </location>
</feature>
<feature type="repeat" description="PPR" evidence="3">
    <location>
        <begin position="796"/>
        <end position="830"/>
    </location>
</feature>
<keyword evidence="5" id="KW-1185">Reference proteome</keyword>
<dbReference type="InterPro" id="IPR002885">
    <property type="entry name" value="PPR_rpt"/>
</dbReference>
<gene>
    <name evidence="4" type="ORF">KP509_23G015500</name>
</gene>
<protein>
    <recommendedName>
        <fullName evidence="6">Pentatricopeptide repeat-containing protein</fullName>
    </recommendedName>
</protein>
<dbReference type="PANTHER" id="PTHR47938:SF35">
    <property type="entry name" value="PENTATRICOPEPTIDE REPEAT-CONTAINING PROTEIN 4, MITOCHONDRIAL-RELATED"/>
    <property type="match status" value="1"/>
</dbReference>
<feature type="repeat" description="PPR" evidence="3">
    <location>
        <begin position="660"/>
        <end position="694"/>
    </location>
</feature>
<feature type="repeat" description="PPR" evidence="3">
    <location>
        <begin position="491"/>
        <end position="525"/>
    </location>
</feature>
<reference evidence="4 5" key="1">
    <citation type="submission" date="2021-08" db="EMBL/GenBank/DDBJ databases">
        <title>WGS assembly of Ceratopteris richardii.</title>
        <authorList>
            <person name="Marchant D.B."/>
            <person name="Chen G."/>
            <person name="Jenkins J."/>
            <person name="Shu S."/>
            <person name="Leebens-Mack J."/>
            <person name="Grimwood J."/>
            <person name="Schmutz J."/>
            <person name="Soltis P."/>
            <person name="Soltis D."/>
            <person name="Chen Z.-H."/>
        </authorList>
    </citation>
    <scope>NUCLEOTIDE SEQUENCE [LARGE SCALE GENOMIC DNA]</scope>
    <source>
        <strain evidence="4">Whitten #5841</strain>
        <tissue evidence="4">Leaf</tissue>
    </source>
</reference>
<comment type="caution">
    <text evidence="4">The sequence shown here is derived from an EMBL/GenBank/DDBJ whole genome shotgun (WGS) entry which is preliminary data.</text>
</comment>
<evidence type="ECO:0000256" key="1">
    <source>
        <dbReference type="ARBA" id="ARBA00007626"/>
    </source>
</evidence>